<dbReference type="EMBL" id="JAATIQ010000266">
    <property type="protein sequence ID" value="KAF4366062.1"/>
    <property type="molecule type" value="Genomic_DNA"/>
</dbReference>
<feature type="domain" description="DUF4283" evidence="2">
    <location>
        <begin position="42"/>
        <end position="115"/>
    </location>
</feature>
<evidence type="ECO:0000259" key="2">
    <source>
        <dbReference type="Pfam" id="PF14111"/>
    </source>
</evidence>
<dbReference type="AlphaFoldDB" id="A0A7J6ER83"/>
<dbReference type="PANTHER" id="PTHR31286:SF180">
    <property type="entry name" value="OS10G0362600 PROTEIN"/>
    <property type="match status" value="1"/>
</dbReference>
<protein>
    <recommendedName>
        <fullName evidence="2">DUF4283 domain-containing protein</fullName>
    </recommendedName>
</protein>
<feature type="region of interest" description="Disordered" evidence="1">
    <location>
        <begin position="366"/>
        <end position="394"/>
    </location>
</feature>
<feature type="compositionally biased region" description="Low complexity" evidence="1">
    <location>
        <begin position="370"/>
        <end position="383"/>
    </location>
</feature>
<comment type="caution">
    <text evidence="4">The sequence shown here is derived from an EMBL/GenBank/DDBJ whole genome shotgun (WGS) entry which is preliminary data.</text>
</comment>
<organism evidence="4 6">
    <name type="scientific">Cannabis sativa</name>
    <name type="common">Hemp</name>
    <name type="synonym">Marijuana</name>
    <dbReference type="NCBI Taxonomy" id="3483"/>
    <lineage>
        <taxon>Eukaryota</taxon>
        <taxon>Viridiplantae</taxon>
        <taxon>Streptophyta</taxon>
        <taxon>Embryophyta</taxon>
        <taxon>Tracheophyta</taxon>
        <taxon>Spermatophyta</taxon>
        <taxon>Magnoliopsida</taxon>
        <taxon>eudicotyledons</taxon>
        <taxon>Gunneridae</taxon>
        <taxon>Pentapetalae</taxon>
        <taxon>rosids</taxon>
        <taxon>fabids</taxon>
        <taxon>Rosales</taxon>
        <taxon>Cannabaceae</taxon>
        <taxon>Cannabis</taxon>
    </lineage>
</organism>
<dbReference type="PANTHER" id="PTHR31286">
    <property type="entry name" value="GLYCINE-RICH CELL WALL STRUCTURAL PROTEIN 1.8-LIKE"/>
    <property type="match status" value="1"/>
</dbReference>
<evidence type="ECO:0000313" key="6">
    <source>
        <dbReference type="Proteomes" id="UP000583929"/>
    </source>
</evidence>
<evidence type="ECO:0000256" key="1">
    <source>
        <dbReference type="SAM" id="MobiDB-lite"/>
    </source>
</evidence>
<dbReference type="InterPro" id="IPR040256">
    <property type="entry name" value="At4g02000-like"/>
</dbReference>
<sequence length="443" mass="48290">MDDTSSEQITEGNMEELHLQFIEEASLELEANFEINTEVAKTGVLAKILGSRPLSKGRVKQILTGVWTLKGKWRMKTLEKGTWGFFFDKLEDKEEVLNRRPWIIAGQLLNIREWPLDGNWYGVPMNKSVFWVEIHGFPTPYLAFQNSSVIGAKVGEFLESDGVDNCTITRRGLGGYSDRPTSPGRVLPEERAYAFPPIGKAVPLYGPWIKVNVPIQNCFDTGPALLQDGNNRTANIQGTSQVQAVGEGPSELHGTGVNVAATTTNAAGDCTIGTKDTEPTFINGPANTLEEITAKLSGPMWDGGEGPNDTGAKWFHTMTLPPILGSKSKKRKATGSVSPIVNLALNPSHGTPTSKGQELSFRKGGIVPFSLGKDSPKKGSSSSRKLRSKKTSLGSKNIVLDQGMGVPRHWILRPSYKFIKCSLPIKKGVMPRHGNHMLSPVSK</sequence>
<reference evidence="4 6" key="1">
    <citation type="journal article" date="2020" name="bioRxiv">
        <title>Sequence and annotation of 42 cannabis genomes reveals extensive copy number variation in cannabinoid synthesis and pathogen resistance genes.</title>
        <authorList>
            <person name="Mckernan K.J."/>
            <person name="Helbert Y."/>
            <person name="Kane L.T."/>
            <person name="Ebling H."/>
            <person name="Zhang L."/>
            <person name="Liu B."/>
            <person name="Eaton Z."/>
            <person name="Mclaughlin S."/>
            <person name="Kingan S."/>
            <person name="Baybayan P."/>
            <person name="Concepcion G."/>
            <person name="Jordan M."/>
            <person name="Riva A."/>
            <person name="Barbazuk W."/>
            <person name="Harkins T."/>
        </authorList>
    </citation>
    <scope>NUCLEOTIDE SEQUENCE [LARGE SCALE GENOMIC DNA]</scope>
    <source>
        <strain evidence="6">cv. Jamaican Lion 4</strain>
        <strain evidence="4">Father</strain>
        <tissue evidence="4">Leaf</tissue>
    </source>
</reference>
<dbReference type="Pfam" id="PF14111">
    <property type="entry name" value="DUF4283"/>
    <property type="match status" value="1"/>
</dbReference>
<evidence type="ECO:0000313" key="3">
    <source>
        <dbReference type="EMBL" id="KAF4350178.1"/>
    </source>
</evidence>
<dbReference type="Proteomes" id="UP000583929">
    <property type="component" value="Unassembled WGS sequence"/>
</dbReference>
<dbReference type="InterPro" id="IPR025558">
    <property type="entry name" value="DUF4283"/>
</dbReference>
<gene>
    <name evidence="4" type="ORF">G4B88_000568</name>
    <name evidence="3" type="ORF">G4B88_019307</name>
    <name evidence="5" type="ORF">G4B88_031431</name>
</gene>
<keyword evidence="6" id="KW-1185">Reference proteome</keyword>
<name>A0A7J6ER83_CANSA</name>
<proteinExistence type="predicted"/>
<dbReference type="EMBL" id="JAATIQ010000337">
    <property type="protein sequence ID" value="KAF4360937.1"/>
    <property type="molecule type" value="Genomic_DNA"/>
</dbReference>
<accession>A0A7J6ER83</accession>
<evidence type="ECO:0000313" key="5">
    <source>
        <dbReference type="EMBL" id="KAF4366062.1"/>
    </source>
</evidence>
<dbReference type="EMBL" id="JAATIQ010000609">
    <property type="protein sequence ID" value="KAF4350178.1"/>
    <property type="molecule type" value="Genomic_DNA"/>
</dbReference>
<evidence type="ECO:0000313" key="4">
    <source>
        <dbReference type="EMBL" id="KAF4360937.1"/>
    </source>
</evidence>